<dbReference type="InterPro" id="IPR058626">
    <property type="entry name" value="MdtA-like_b-barrel"/>
</dbReference>
<proteinExistence type="inferred from homology"/>
<comment type="subcellular location">
    <subcellularLocation>
        <location evidence="1">Cell envelope</location>
    </subcellularLocation>
</comment>
<reference evidence="8 9" key="1">
    <citation type="submission" date="2016-11" db="EMBL/GenBank/DDBJ databases">
        <authorList>
            <person name="Jaros S."/>
            <person name="Januszkiewicz K."/>
            <person name="Wedrychowicz H."/>
        </authorList>
    </citation>
    <scope>NUCLEOTIDE SEQUENCE [LARGE SCALE GENOMIC DNA]</scope>
    <source>
        <strain evidence="8 9">DSM 9705</strain>
    </source>
</reference>
<evidence type="ECO:0000313" key="9">
    <source>
        <dbReference type="Proteomes" id="UP000184139"/>
    </source>
</evidence>
<dbReference type="Pfam" id="PF25967">
    <property type="entry name" value="RND-MFP_C"/>
    <property type="match status" value="1"/>
</dbReference>
<dbReference type="Proteomes" id="UP000184139">
    <property type="component" value="Unassembled WGS sequence"/>
</dbReference>
<feature type="domain" description="Multidrug resistance protein MdtA-like beta-barrel" evidence="6">
    <location>
        <begin position="210"/>
        <end position="301"/>
    </location>
</feature>
<protein>
    <submittedName>
        <fullName evidence="8">Membrane fusion protein, multidrug efflux system</fullName>
    </submittedName>
</protein>
<evidence type="ECO:0000256" key="2">
    <source>
        <dbReference type="ARBA" id="ARBA00009477"/>
    </source>
</evidence>
<dbReference type="Pfam" id="PF25944">
    <property type="entry name" value="Beta-barrel_RND"/>
    <property type="match status" value="1"/>
</dbReference>
<dbReference type="RefSeq" id="WP_073377607.1">
    <property type="nucleotide sequence ID" value="NZ_FQXS01000021.1"/>
</dbReference>
<feature type="domain" description="Multidrug resistance protein MdtA-like barrel-sandwich hybrid" evidence="5">
    <location>
        <begin position="64"/>
        <end position="205"/>
    </location>
</feature>
<dbReference type="Pfam" id="PF25876">
    <property type="entry name" value="HH_MFP_RND"/>
    <property type="match status" value="1"/>
</dbReference>
<dbReference type="NCBIfam" id="TIGR01730">
    <property type="entry name" value="RND_mfp"/>
    <property type="match status" value="1"/>
</dbReference>
<gene>
    <name evidence="8" type="ORF">SAMN02745124_03228</name>
</gene>
<evidence type="ECO:0000259" key="7">
    <source>
        <dbReference type="Pfam" id="PF25967"/>
    </source>
</evidence>
<organism evidence="8 9">
    <name type="scientific">Desulfofustis glycolicus DSM 9705</name>
    <dbReference type="NCBI Taxonomy" id="1121409"/>
    <lineage>
        <taxon>Bacteria</taxon>
        <taxon>Pseudomonadati</taxon>
        <taxon>Thermodesulfobacteriota</taxon>
        <taxon>Desulfobulbia</taxon>
        <taxon>Desulfobulbales</taxon>
        <taxon>Desulfocapsaceae</taxon>
        <taxon>Desulfofustis</taxon>
    </lineage>
</organism>
<sequence length="385" mass="41925">MSRLHLIALFSLCFLWMQTLQPVTVAGANNDPAAPPAPEVRVVEITPKPVSLSTDIVGEIRAYREVDLRARVTGNLTEIRFQPGQKVKKGDVLFVIDPGAYETALASSRAALAQASASLARVRQDVERYKLLLPDNAIPRQVYDQTVSQAEQEEAVVAIRQSEVERAQLELEYTTVRAPFDGRIGLQKIEVGGLVSAGQTSLATVSTLDPVAVHFALAENDYLQHVRRMSGPDAQRGQERETGDLPLQLILADGGIYREEGAIDYIDPEINPTSGTLGVRAIFPNPDGLLRPGMNSRVRIYYAQLEQAIVIPQRAVTETLGNYFVTVIDGEQVAARRPVRLGPRMGDQWLVEEGLAAGEIIVVDGVQKARPGAKVNPVLLPAATN</sequence>
<evidence type="ECO:0000256" key="3">
    <source>
        <dbReference type="SAM" id="SignalP"/>
    </source>
</evidence>
<evidence type="ECO:0000259" key="6">
    <source>
        <dbReference type="Pfam" id="PF25944"/>
    </source>
</evidence>
<dbReference type="GO" id="GO:0005886">
    <property type="term" value="C:plasma membrane"/>
    <property type="evidence" value="ECO:0007669"/>
    <property type="project" value="TreeGrafter"/>
</dbReference>
<name>A0A1M5XNB4_9BACT</name>
<dbReference type="GO" id="GO:0030313">
    <property type="term" value="C:cell envelope"/>
    <property type="evidence" value="ECO:0007669"/>
    <property type="project" value="UniProtKB-SubCell"/>
</dbReference>
<accession>A0A1M5XNB4</accession>
<dbReference type="Pfam" id="PF25917">
    <property type="entry name" value="BSH_RND"/>
    <property type="match status" value="1"/>
</dbReference>
<dbReference type="Gene3D" id="2.40.50.100">
    <property type="match status" value="1"/>
</dbReference>
<evidence type="ECO:0000259" key="5">
    <source>
        <dbReference type="Pfam" id="PF25917"/>
    </source>
</evidence>
<dbReference type="STRING" id="1121409.SAMN02745124_03228"/>
<dbReference type="InterPro" id="IPR058627">
    <property type="entry name" value="MdtA-like_C"/>
</dbReference>
<dbReference type="InterPro" id="IPR006143">
    <property type="entry name" value="RND_pump_MFP"/>
</dbReference>
<dbReference type="SUPFAM" id="SSF111369">
    <property type="entry name" value="HlyD-like secretion proteins"/>
    <property type="match status" value="1"/>
</dbReference>
<evidence type="ECO:0000259" key="4">
    <source>
        <dbReference type="Pfam" id="PF25876"/>
    </source>
</evidence>
<dbReference type="GO" id="GO:0046677">
    <property type="term" value="P:response to antibiotic"/>
    <property type="evidence" value="ECO:0007669"/>
    <property type="project" value="TreeGrafter"/>
</dbReference>
<dbReference type="InterPro" id="IPR058625">
    <property type="entry name" value="MdtA-like_BSH"/>
</dbReference>
<feature type="signal peptide" evidence="3">
    <location>
        <begin position="1"/>
        <end position="21"/>
    </location>
</feature>
<dbReference type="OrthoDB" id="9772050at2"/>
<feature type="domain" description="Multidrug resistance protein MdtA-like C-terminal permuted SH3" evidence="7">
    <location>
        <begin position="307"/>
        <end position="368"/>
    </location>
</feature>
<keyword evidence="9" id="KW-1185">Reference proteome</keyword>
<dbReference type="InterPro" id="IPR058624">
    <property type="entry name" value="MdtA-like_HH"/>
</dbReference>
<dbReference type="GO" id="GO:0022857">
    <property type="term" value="F:transmembrane transporter activity"/>
    <property type="evidence" value="ECO:0007669"/>
    <property type="project" value="InterPro"/>
</dbReference>
<feature type="chain" id="PRO_5009915029" evidence="3">
    <location>
        <begin position="22"/>
        <end position="385"/>
    </location>
</feature>
<dbReference type="PANTHER" id="PTHR30158">
    <property type="entry name" value="ACRA/E-RELATED COMPONENT OF DRUG EFFLUX TRANSPORTER"/>
    <property type="match status" value="1"/>
</dbReference>
<evidence type="ECO:0000256" key="1">
    <source>
        <dbReference type="ARBA" id="ARBA00004196"/>
    </source>
</evidence>
<comment type="similarity">
    <text evidence="2">Belongs to the membrane fusion protein (MFP) (TC 8.A.1) family.</text>
</comment>
<dbReference type="Gene3D" id="2.40.30.170">
    <property type="match status" value="1"/>
</dbReference>
<feature type="domain" description="Multidrug resistance protein MdtA-like alpha-helical hairpin" evidence="4">
    <location>
        <begin position="105"/>
        <end position="174"/>
    </location>
</feature>
<dbReference type="AlphaFoldDB" id="A0A1M5XNB4"/>
<dbReference type="EMBL" id="FQXS01000021">
    <property type="protein sequence ID" value="SHI01327.1"/>
    <property type="molecule type" value="Genomic_DNA"/>
</dbReference>
<dbReference type="Gene3D" id="2.40.420.20">
    <property type="match status" value="1"/>
</dbReference>
<keyword evidence="3" id="KW-0732">Signal</keyword>
<dbReference type="Gene3D" id="1.10.287.470">
    <property type="entry name" value="Helix hairpin bin"/>
    <property type="match status" value="1"/>
</dbReference>
<evidence type="ECO:0000313" key="8">
    <source>
        <dbReference type="EMBL" id="SHI01327.1"/>
    </source>
</evidence>